<evidence type="ECO:0000313" key="1">
    <source>
        <dbReference type="EMBL" id="CCI54964.1"/>
    </source>
</evidence>
<name>A0A077ME66_9MICO</name>
<dbReference type="Proteomes" id="UP000035720">
    <property type="component" value="Unassembled WGS sequence"/>
</dbReference>
<keyword evidence="2" id="KW-1185">Reference proteome</keyword>
<reference evidence="1 2" key="1">
    <citation type="journal article" date="2013" name="ISME J.">
        <title>A metabolic model for members of the genus Tetrasphaera involved in enhanced biological phosphorus removal.</title>
        <authorList>
            <person name="Kristiansen R."/>
            <person name="Nguyen H.T.T."/>
            <person name="Saunders A.M."/>
            <person name="Nielsen J.L."/>
            <person name="Wimmer R."/>
            <person name="Le V.Q."/>
            <person name="McIlroy S.J."/>
            <person name="Petrovski S."/>
            <person name="Seviour R.J."/>
            <person name="Calteau A."/>
            <person name="Nielsen K.L."/>
            <person name="Nielsen P.H."/>
        </authorList>
    </citation>
    <scope>NUCLEOTIDE SEQUENCE [LARGE SCALE GENOMIC DNA]</scope>
    <source>
        <strain evidence="1 2">Ben 74</strain>
    </source>
</reference>
<sequence>MPMPTSFRLVVWIAAYERMDDAVKT</sequence>
<comment type="caution">
    <text evidence="1">The sequence shown here is derived from an EMBL/GenBank/DDBJ whole genome shotgun (WGS) entry which is preliminary data.</text>
</comment>
<accession>A0A077ME66</accession>
<dbReference type="AlphaFoldDB" id="A0A077ME66"/>
<gene>
    <name evidence="1" type="ORF">BN13_900010</name>
</gene>
<organism evidence="1 2">
    <name type="scientific">Nostocoides jenkinsii Ben 74</name>
    <dbReference type="NCBI Taxonomy" id="1193518"/>
    <lineage>
        <taxon>Bacteria</taxon>
        <taxon>Bacillati</taxon>
        <taxon>Actinomycetota</taxon>
        <taxon>Actinomycetes</taxon>
        <taxon>Micrococcales</taxon>
        <taxon>Intrasporangiaceae</taxon>
        <taxon>Nostocoides</taxon>
    </lineage>
</organism>
<dbReference type="EMBL" id="CAJC01000206">
    <property type="protein sequence ID" value="CCI54964.1"/>
    <property type="molecule type" value="Genomic_DNA"/>
</dbReference>
<protein>
    <submittedName>
        <fullName evidence="1">Uncharacterized protein</fullName>
    </submittedName>
</protein>
<dbReference type="STRING" id="1193518.BN13_900010"/>
<proteinExistence type="predicted"/>
<evidence type="ECO:0000313" key="2">
    <source>
        <dbReference type="Proteomes" id="UP000035720"/>
    </source>
</evidence>